<reference evidence="3" key="1">
    <citation type="journal article" date="2021" name="ISME J.">
        <title>Fine-scale metabolic discontinuity in a stratified prokaryote microbiome of a Red Sea deep halocline.</title>
        <authorList>
            <person name="Michoud G."/>
            <person name="Ngugi D.K."/>
            <person name="Barozzi A."/>
            <person name="Merlino G."/>
            <person name="Calleja M.L."/>
            <person name="Delgado-Huertas A."/>
            <person name="Moran X.A.G."/>
            <person name="Daffonchio D."/>
        </authorList>
    </citation>
    <scope>NUCLEOTIDE SEQUENCE</scope>
    <source>
        <strain evidence="3">SuakinDeep_MAG55_1</strain>
    </source>
</reference>
<feature type="region of interest" description="Disordered" evidence="1">
    <location>
        <begin position="1"/>
        <end position="33"/>
    </location>
</feature>
<keyword evidence="2" id="KW-0472">Membrane</keyword>
<gene>
    <name evidence="3" type="ORF">MAG551_00770</name>
</gene>
<protein>
    <submittedName>
        <fullName evidence="3">Uncharacterized protein</fullName>
    </submittedName>
</protein>
<dbReference type="Proteomes" id="UP000722750">
    <property type="component" value="Unassembled WGS sequence"/>
</dbReference>
<name>A0A941W4A5_9BACT</name>
<keyword evidence="2" id="KW-1133">Transmembrane helix</keyword>
<sequence length="93" mass="11069">MSKHKKPDESAQLNSTKGKGLDKTSERPTELELLKDFDESRRSFLKKLLISAAYITPAVLSFSMSDAEARRRRRRRPTKKARKRRKKRRQRRR</sequence>
<feature type="transmembrane region" description="Helical" evidence="2">
    <location>
        <begin position="48"/>
        <end position="67"/>
    </location>
</feature>
<keyword evidence="2" id="KW-0812">Transmembrane</keyword>
<comment type="caution">
    <text evidence="3">The sequence shown here is derived from an EMBL/GenBank/DDBJ whole genome shotgun (WGS) entry which is preliminary data.</text>
</comment>
<dbReference type="EMBL" id="JAANXD010000033">
    <property type="protein sequence ID" value="MBS1257725.1"/>
    <property type="molecule type" value="Genomic_DNA"/>
</dbReference>
<evidence type="ECO:0000313" key="3">
    <source>
        <dbReference type="EMBL" id="MBS1257725.1"/>
    </source>
</evidence>
<dbReference type="InterPro" id="IPR006311">
    <property type="entry name" value="TAT_signal"/>
</dbReference>
<feature type="compositionally biased region" description="Basic residues" evidence="1">
    <location>
        <begin position="70"/>
        <end position="93"/>
    </location>
</feature>
<proteinExistence type="predicted"/>
<evidence type="ECO:0000313" key="4">
    <source>
        <dbReference type="Proteomes" id="UP000722750"/>
    </source>
</evidence>
<dbReference type="AlphaFoldDB" id="A0A941W4A5"/>
<evidence type="ECO:0000256" key="1">
    <source>
        <dbReference type="SAM" id="MobiDB-lite"/>
    </source>
</evidence>
<feature type="compositionally biased region" description="Basic and acidic residues" evidence="1">
    <location>
        <begin position="19"/>
        <end position="33"/>
    </location>
</feature>
<dbReference type="PROSITE" id="PS51318">
    <property type="entry name" value="TAT"/>
    <property type="match status" value="1"/>
</dbReference>
<accession>A0A941W4A5</accession>
<evidence type="ECO:0000256" key="2">
    <source>
        <dbReference type="SAM" id="Phobius"/>
    </source>
</evidence>
<feature type="region of interest" description="Disordered" evidence="1">
    <location>
        <begin position="63"/>
        <end position="93"/>
    </location>
</feature>
<organism evidence="3 4">
    <name type="scientific">Candidatus Scalindua arabica</name>
    <dbReference type="NCBI Taxonomy" id="1127984"/>
    <lineage>
        <taxon>Bacteria</taxon>
        <taxon>Pseudomonadati</taxon>
        <taxon>Planctomycetota</taxon>
        <taxon>Candidatus Brocadiia</taxon>
        <taxon>Candidatus Brocadiales</taxon>
        <taxon>Candidatus Scalinduaceae</taxon>
        <taxon>Candidatus Scalindua</taxon>
    </lineage>
</organism>